<evidence type="ECO:0000256" key="8">
    <source>
        <dbReference type="ARBA" id="ARBA00034120"/>
    </source>
</evidence>
<evidence type="ECO:0000256" key="9">
    <source>
        <dbReference type="ARBA" id="ARBA00048173"/>
    </source>
</evidence>
<dbReference type="CDD" id="cd03487">
    <property type="entry name" value="RT_Bac_retron_II"/>
    <property type="match status" value="1"/>
</dbReference>
<protein>
    <recommendedName>
        <fullName evidence="1">RNA-directed DNA polymerase</fullName>
        <ecNumber evidence="1">2.7.7.49</ecNumber>
    </recommendedName>
</protein>
<reference evidence="10 11" key="1">
    <citation type="submission" date="2016-04" db="EMBL/GenBank/DDBJ databases">
        <title>Complete genome sequence of natural rubber-degrading, novel Gram-negative bacterium, Rhizobacter gummiphilus strain NS21.</title>
        <authorList>
            <person name="Tabata M."/>
            <person name="Kasai D."/>
            <person name="Fukuda M."/>
        </authorList>
    </citation>
    <scope>NUCLEOTIDE SEQUENCE [LARGE SCALE GENOMIC DNA]</scope>
    <source>
        <strain evidence="10 11">NS21</strain>
    </source>
</reference>
<evidence type="ECO:0000256" key="6">
    <source>
        <dbReference type="ARBA" id="ARBA00022918"/>
    </source>
</evidence>
<dbReference type="EC" id="2.7.7.49" evidence="1"/>
<dbReference type="KEGG" id="rgu:A4W93_03610"/>
<evidence type="ECO:0000256" key="1">
    <source>
        <dbReference type="ARBA" id="ARBA00012493"/>
    </source>
</evidence>
<dbReference type="RefSeq" id="WP_085749315.1">
    <property type="nucleotide sequence ID" value="NZ_BSPR01000002.1"/>
</dbReference>
<dbReference type="GO" id="GO:0051607">
    <property type="term" value="P:defense response to virus"/>
    <property type="evidence" value="ECO:0007669"/>
    <property type="project" value="UniProtKB-KW"/>
</dbReference>
<dbReference type="SUPFAM" id="SSF56672">
    <property type="entry name" value="DNA/RNA polymerases"/>
    <property type="match status" value="1"/>
</dbReference>
<dbReference type="InterPro" id="IPR000477">
    <property type="entry name" value="RT_dom"/>
</dbReference>
<accession>A0A1W6L464</accession>
<proteinExistence type="inferred from homology"/>
<evidence type="ECO:0000256" key="2">
    <source>
        <dbReference type="ARBA" id="ARBA00022679"/>
    </source>
</evidence>
<keyword evidence="5" id="KW-0460">Magnesium</keyword>
<dbReference type="PANTHER" id="PTHR34047:SF7">
    <property type="entry name" value="RNA-DIRECTED DNA POLYMERASE"/>
    <property type="match status" value="1"/>
</dbReference>
<dbReference type="GO" id="GO:0003723">
    <property type="term" value="F:RNA binding"/>
    <property type="evidence" value="ECO:0007669"/>
    <property type="project" value="InterPro"/>
</dbReference>
<dbReference type="EMBL" id="CP015118">
    <property type="protein sequence ID" value="ARN19075.1"/>
    <property type="molecule type" value="Genomic_DNA"/>
</dbReference>
<keyword evidence="3" id="KW-0548">Nucleotidyltransferase</keyword>
<dbReference type="AlphaFoldDB" id="A0A1W6L464"/>
<dbReference type="PANTHER" id="PTHR34047">
    <property type="entry name" value="NUCLEAR INTRON MATURASE 1, MITOCHONDRIAL-RELATED"/>
    <property type="match status" value="1"/>
</dbReference>
<dbReference type="InterPro" id="IPR000123">
    <property type="entry name" value="Reverse_transcriptase_msDNA"/>
</dbReference>
<evidence type="ECO:0000313" key="11">
    <source>
        <dbReference type="Proteomes" id="UP000193427"/>
    </source>
</evidence>
<dbReference type="STRING" id="946333.A4W93_03610"/>
<dbReference type="InterPro" id="IPR043502">
    <property type="entry name" value="DNA/RNA_pol_sf"/>
</dbReference>
<keyword evidence="6" id="KW-0695">RNA-directed DNA polymerase</keyword>
<evidence type="ECO:0000256" key="3">
    <source>
        <dbReference type="ARBA" id="ARBA00022695"/>
    </source>
</evidence>
<sequence>MASLVRLTALALARALQVGQRTPDGMAARIRACLGAEASWCGPLVERCAAMAGERWRRLSVRSLADLIERDQGFHFAWIAHEPPCVRRYLLREADRMNPLPLGLDRCQVPFWPHAGALAAWLGIGTGGLWRLTRPSDWQRRTPMVEQHYRSHLRPKRTGGWRLLEVPEPYLMPLQRRVLDDLLDRIPPHEAAHGYTRERSVIDHARRHCGQAVVLRFDLKDFFTAVKASRVHALFTTLGYPEEVARALTALCTVATPEPALRRLRAEGGMDWEQVQRLRDPHLPQGAPTSPALANLCAFGLDVRLAHLATSLGARYSRYADDLVLSGPARLRTAFARIERHVSRIVIEEGFALNPRKTRCTGAGRRQTVCHVVVNDRPNLPRDEFDRLKAILHQCVRDGPATQNRENRPDWRAHLRGRVAWATQLNAAKGARLARLFERIDWAA</sequence>
<keyword evidence="4" id="KW-0479">Metal-binding</keyword>
<dbReference type="Proteomes" id="UP000193427">
    <property type="component" value="Chromosome"/>
</dbReference>
<keyword evidence="11" id="KW-1185">Reference proteome</keyword>
<evidence type="ECO:0000256" key="7">
    <source>
        <dbReference type="ARBA" id="ARBA00023118"/>
    </source>
</evidence>
<dbReference type="PROSITE" id="PS50878">
    <property type="entry name" value="RT_POL"/>
    <property type="match status" value="1"/>
</dbReference>
<evidence type="ECO:0000256" key="4">
    <source>
        <dbReference type="ARBA" id="ARBA00022723"/>
    </source>
</evidence>
<keyword evidence="2" id="KW-0808">Transferase</keyword>
<evidence type="ECO:0000256" key="5">
    <source>
        <dbReference type="ARBA" id="ARBA00022842"/>
    </source>
</evidence>
<gene>
    <name evidence="10" type="ORF">A4W93_03610</name>
</gene>
<name>A0A1W6L464_9BURK</name>
<evidence type="ECO:0000313" key="10">
    <source>
        <dbReference type="EMBL" id="ARN19075.1"/>
    </source>
</evidence>
<comment type="catalytic activity">
    <reaction evidence="9">
        <text>DNA(n) + a 2'-deoxyribonucleoside 5'-triphosphate = DNA(n+1) + diphosphate</text>
        <dbReference type="Rhea" id="RHEA:22508"/>
        <dbReference type="Rhea" id="RHEA-COMP:17339"/>
        <dbReference type="Rhea" id="RHEA-COMP:17340"/>
        <dbReference type="ChEBI" id="CHEBI:33019"/>
        <dbReference type="ChEBI" id="CHEBI:61560"/>
        <dbReference type="ChEBI" id="CHEBI:173112"/>
        <dbReference type="EC" id="2.7.7.49"/>
    </reaction>
</comment>
<keyword evidence="7" id="KW-0051">Antiviral defense</keyword>
<comment type="similarity">
    <text evidence="8">Belongs to the bacterial reverse transcriptase family.</text>
</comment>
<dbReference type="GO" id="GO:0003964">
    <property type="term" value="F:RNA-directed DNA polymerase activity"/>
    <property type="evidence" value="ECO:0007669"/>
    <property type="project" value="UniProtKB-KW"/>
</dbReference>
<dbReference type="InterPro" id="IPR051083">
    <property type="entry name" value="GrpII_Intron_Splice-Mob/Def"/>
</dbReference>
<dbReference type="Pfam" id="PF00078">
    <property type="entry name" value="RVT_1"/>
    <property type="match status" value="1"/>
</dbReference>
<organism evidence="10 11">
    <name type="scientific">Piscinibacter gummiphilus</name>
    <dbReference type="NCBI Taxonomy" id="946333"/>
    <lineage>
        <taxon>Bacteria</taxon>
        <taxon>Pseudomonadati</taxon>
        <taxon>Pseudomonadota</taxon>
        <taxon>Betaproteobacteria</taxon>
        <taxon>Burkholderiales</taxon>
        <taxon>Sphaerotilaceae</taxon>
        <taxon>Piscinibacter</taxon>
    </lineage>
</organism>
<dbReference type="OrthoDB" id="7055795at2"/>
<dbReference type="GO" id="GO:0046872">
    <property type="term" value="F:metal ion binding"/>
    <property type="evidence" value="ECO:0007669"/>
    <property type="project" value="UniProtKB-KW"/>
</dbReference>
<dbReference type="PRINTS" id="PR00866">
    <property type="entry name" value="RNADNAPOLMS"/>
</dbReference>